<protein>
    <submittedName>
        <fullName evidence="2">Transmembrane protein</fullName>
    </submittedName>
</protein>
<name>A0A0B0PFB7_GOSAR</name>
<evidence type="ECO:0000256" key="1">
    <source>
        <dbReference type="SAM" id="MobiDB-lite"/>
    </source>
</evidence>
<proteinExistence type="predicted"/>
<gene>
    <name evidence="2" type="ORF">F383_31362</name>
</gene>
<keyword evidence="2" id="KW-0812">Transmembrane</keyword>
<keyword evidence="3" id="KW-1185">Reference proteome</keyword>
<evidence type="ECO:0000313" key="3">
    <source>
        <dbReference type="Proteomes" id="UP000032142"/>
    </source>
</evidence>
<organism evidence="2 3">
    <name type="scientific">Gossypium arboreum</name>
    <name type="common">Tree cotton</name>
    <name type="synonym">Gossypium nanking</name>
    <dbReference type="NCBI Taxonomy" id="29729"/>
    <lineage>
        <taxon>Eukaryota</taxon>
        <taxon>Viridiplantae</taxon>
        <taxon>Streptophyta</taxon>
        <taxon>Embryophyta</taxon>
        <taxon>Tracheophyta</taxon>
        <taxon>Spermatophyta</taxon>
        <taxon>Magnoliopsida</taxon>
        <taxon>eudicotyledons</taxon>
        <taxon>Gunneridae</taxon>
        <taxon>Pentapetalae</taxon>
        <taxon>rosids</taxon>
        <taxon>malvids</taxon>
        <taxon>Malvales</taxon>
        <taxon>Malvaceae</taxon>
        <taxon>Malvoideae</taxon>
        <taxon>Gossypium</taxon>
    </lineage>
</organism>
<feature type="region of interest" description="Disordered" evidence="1">
    <location>
        <begin position="1"/>
        <end position="21"/>
    </location>
</feature>
<accession>A0A0B0PFB7</accession>
<dbReference type="AlphaFoldDB" id="A0A0B0PFB7"/>
<dbReference type="EMBL" id="KN431398">
    <property type="protein sequence ID" value="KHG25133.1"/>
    <property type="molecule type" value="Genomic_DNA"/>
</dbReference>
<reference evidence="3" key="1">
    <citation type="submission" date="2014-09" db="EMBL/GenBank/DDBJ databases">
        <authorList>
            <person name="Mudge J."/>
            <person name="Ramaraj T."/>
            <person name="Lindquist I.E."/>
            <person name="Bharti A.K."/>
            <person name="Sundararajan A."/>
            <person name="Cameron C.T."/>
            <person name="Woodward J.E."/>
            <person name="May G.D."/>
            <person name="Brubaker C."/>
            <person name="Broadhvest J."/>
            <person name="Wilkins T.A."/>
        </authorList>
    </citation>
    <scope>NUCLEOTIDE SEQUENCE</scope>
    <source>
        <strain evidence="3">cv. AKA8401</strain>
    </source>
</reference>
<keyword evidence="2" id="KW-0472">Membrane</keyword>
<sequence length="106" mass="12380">MEIKDQRSTENVIKKGKGESERGYRVNSRISRCSVPDCNCYYYCYLTVYSEFDRWNTVTIPGVWVGSEYPSRFILSPHGLLHGRVRHMAYTWLALEHDVRPCVPCT</sequence>
<evidence type="ECO:0000313" key="2">
    <source>
        <dbReference type="EMBL" id="KHG25133.1"/>
    </source>
</evidence>
<dbReference type="Proteomes" id="UP000032142">
    <property type="component" value="Unassembled WGS sequence"/>
</dbReference>